<gene>
    <name evidence="1" type="ORF">TNCT_633721</name>
</gene>
<evidence type="ECO:0000313" key="1">
    <source>
        <dbReference type="EMBL" id="GFQ78859.1"/>
    </source>
</evidence>
<evidence type="ECO:0000313" key="2">
    <source>
        <dbReference type="Proteomes" id="UP000887116"/>
    </source>
</evidence>
<protein>
    <submittedName>
        <fullName evidence="1">Uncharacterized protein</fullName>
    </submittedName>
</protein>
<dbReference type="Proteomes" id="UP000887116">
    <property type="component" value="Unassembled WGS sequence"/>
</dbReference>
<comment type="caution">
    <text evidence="1">The sequence shown here is derived from an EMBL/GenBank/DDBJ whole genome shotgun (WGS) entry which is preliminary data.</text>
</comment>
<name>A0A8X6KMR1_TRICU</name>
<accession>A0A8X6KMR1</accession>
<sequence length="73" mass="8315">MDSLHSPVQPYQAHYQVNLPDTKECGRIVRTPPSDIQHWLDALKPEGKINLVTESYLSCCLCCIYVSSMKSFQ</sequence>
<organism evidence="1 2">
    <name type="scientific">Trichonephila clavata</name>
    <name type="common">Joro spider</name>
    <name type="synonym">Nephila clavata</name>
    <dbReference type="NCBI Taxonomy" id="2740835"/>
    <lineage>
        <taxon>Eukaryota</taxon>
        <taxon>Metazoa</taxon>
        <taxon>Ecdysozoa</taxon>
        <taxon>Arthropoda</taxon>
        <taxon>Chelicerata</taxon>
        <taxon>Arachnida</taxon>
        <taxon>Araneae</taxon>
        <taxon>Araneomorphae</taxon>
        <taxon>Entelegynae</taxon>
        <taxon>Araneoidea</taxon>
        <taxon>Nephilidae</taxon>
        <taxon>Trichonephila</taxon>
    </lineage>
</organism>
<reference evidence="1" key="1">
    <citation type="submission" date="2020-07" db="EMBL/GenBank/DDBJ databases">
        <title>Multicomponent nature underlies the extraordinary mechanical properties of spider dragline silk.</title>
        <authorList>
            <person name="Kono N."/>
            <person name="Nakamura H."/>
            <person name="Mori M."/>
            <person name="Yoshida Y."/>
            <person name="Ohtoshi R."/>
            <person name="Malay A.D."/>
            <person name="Moran D.A.P."/>
            <person name="Tomita M."/>
            <person name="Numata K."/>
            <person name="Arakawa K."/>
        </authorList>
    </citation>
    <scope>NUCLEOTIDE SEQUENCE</scope>
</reference>
<dbReference type="AlphaFoldDB" id="A0A8X6KMR1"/>
<keyword evidence="2" id="KW-1185">Reference proteome</keyword>
<proteinExistence type="predicted"/>
<dbReference type="EMBL" id="BMAO01002174">
    <property type="protein sequence ID" value="GFQ78859.1"/>
    <property type="molecule type" value="Genomic_DNA"/>
</dbReference>